<dbReference type="CDD" id="cd07377">
    <property type="entry name" value="WHTH_GntR"/>
    <property type="match status" value="1"/>
</dbReference>
<dbReference type="SUPFAM" id="SSF53383">
    <property type="entry name" value="PLP-dependent transferases"/>
    <property type="match status" value="1"/>
</dbReference>
<dbReference type="AlphaFoldDB" id="A0A930VHG2"/>
<feature type="domain" description="HTH gntR-type" evidence="6">
    <location>
        <begin position="15"/>
        <end position="83"/>
    </location>
</feature>
<evidence type="ECO:0000256" key="4">
    <source>
        <dbReference type="ARBA" id="ARBA00023125"/>
    </source>
</evidence>
<keyword evidence="5" id="KW-0804">Transcription</keyword>
<dbReference type="EMBL" id="JADKPN010000010">
    <property type="protein sequence ID" value="MBF4764617.1"/>
    <property type="molecule type" value="Genomic_DNA"/>
</dbReference>
<dbReference type="PANTHER" id="PTHR46577">
    <property type="entry name" value="HTH-TYPE TRANSCRIPTIONAL REGULATORY PROTEIN GABR"/>
    <property type="match status" value="1"/>
</dbReference>
<dbReference type="InterPro" id="IPR000524">
    <property type="entry name" value="Tscrpt_reg_HTH_GntR"/>
</dbReference>
<organism evidence="7 8">
    <name type="scientific">Nocardioides islandensis</name>
    <dbReference type="NCBI Taxonomy" id="433663"/>
    <lineage>
        <taxon>Bacteria</taxon>
        <taxon>Bacillati</taxon>
        <taxon>Actinomycetota</taxon>
        <taxon>Actinomycetes</taxon>
        <taxon>Propionibacteriales</taxon>
        <taxon>Nocardioidaceae</taxon>
        <taxon>Nocardioides</taxon>
    </lineage>
</organism>
<evidence type="ECO:0000313" key="8">
    <source>
        <dbReference type="Proteomes" id="UP000640489"/>
    </source>
</evidence>
<dbReference type="Pfam" id="PF00392">
    <property type="entry name" value="GntR"/>
    <property type="match status" value="1"/>
</dbReference>
<gene>
    <name evidence="7" type="ORF">ISU07_15905</name>
</gene>
<dbReference type="InterPro" id="IPR015421">
    <property type="entry name" value="PyrdxlP-dep_Trfase_major"/>
</dbReference>
<evidence type="ECO:0000313" key="7">
    <source>
        <dbReference type="EMBL" id="MBF4764617.1"/>
    </source>
</evidence>
<dbReference type="SMART" id="SM00345">
    <property type="entry name" value="HTH_GNTR"/>
    <property type="match status" value="1"/>
</dbReference>
<dbReference type="CDD" id="cd00609">
    <property type="entry name" value="AAT_like"/>
    <property type="match status" value="1"/>
</dbReference>
<keyword evidence="4" id="KW-0238">DNA-binding</keyword>
<evidence type="ECO:0000256" key="3">
    <source>
        <dbReference type="ARBA" id="ARBA00023015"/>
    </source>
</evidence>
<dbReference type="GO" id="GO:0008483">
    <property type="term" value="F:transaminase activity"/>
    <property type="evidence" value="ECO:0007669"/>
    <property type="project" value="UniProtKB-KW"/>
</dbReference>
<reference evidence="7" key="1">
    <citation type="submission" date="2020-11" db="EMBL/GenBank/DDBJ databases">
        <title>Nocardioides sp. nov., isolated from Soil of Cynanchum wilfordii Hemsley rhizosphere.</title>
        <authorList>
            <person name="Lee J.-S."/>
            <person name="Suh M.K."/>
            <person name="Kim J.-S."/>
        </authorList>
    </citation>
    <scope>NUCLEOTIDE SEQUENCE</scope>
    <source>
        <strain evidence="7">KCTC 19275</strain>
    </source>
</reference>
<comment type="similarity">
    <text evidence="1">In the C-terminal section; belongs to the class-I pyridoxal-phosphate-dependent aminotransferase family.</text>
</comment>
<protein>
    <submittedName>
        <fullName evidence="7">PLP-dependent aminotransferase family protein</fullName>
    </submittedName>
</protein>
<keyword evidence="2" id="KW-0663">Pyridoxal phosphate</keyword>
<dbReference type="InterPro" id="IPR051446">
    <property type="entry name" value="HTH_trans_reg/aminotransferase"/>
</dbReference>
<name>A0A930VHG2_9ACTN</name>
<evidence type="ECO:0000259" key="6">
    <source>
        <dbReference type="PROSITE" id="PS50949"/>
    </source>
</evidence>
<dbReference type="GO" id="GO:0003677">
    <property type="term" value="F:DNA binding"/>
    <property type="evidence" value="ECO:0007669"/>
    <property type="project" value="UniProtKB-KW"/>
</dbReference>
<evidence type="ECO:0000256" key="2">
    <source>
        <dbReference type="ARBA" id="ARBA00022898"/>
    </source>
</evidence>
<dbReference type="GO" id="GO:0030170">
    <property type="term" value="F:pyridoxal phosphate binding"/>
    <property type="evidence" value="ECO:0007669"/>
    <property type="project" value="InterPro"/>
</dbReference>
<dbReference type="InterPro" id="IPR036388">
    <property type="entry name" value="WH-like_DNA-bd_sf"/>
</dbReference>
<evidence type="ECO:0000256" key="1">
    <source>
        <dbReference type="ARBA" id="ARBA00005384"/>
    </source>
</evidence>
<keyword evidence="7" id="KW-0032">Aminotransferase</keyword>
<keyword evidence="3" id="KW-0805">Transcription regulation</keyword>
<proteinExistence type="inferred from homology"/>
<dbReference type="PANTHER" id="PTHR46577:SF1">
    <property type="entry name" value="HTH-TYPE TRANSCRIPTIONAL REGULATORY PROTEIN GABR"/>
    <property type="match status" value="1"/>
</dbReference>
<dbReference type="InterPro" id="IPR015424">
    <property type="entry name" value="PyrdxlP-dep_Trfase"/>
</dbReference>
<dbReference type="RefSeq" id="WP_194707805.1">
    <property type="nucleotide sequence ID" value="NZ_JADKPN010000010.1"/>
</dbReference>
<dbReference type="Proteomes" id="UP000640489">
    <property type="component" value="Unassembled WGS sequence"/>
</dbReference>
<dbReference type="Gene3D" id="1.10.10.10">
    <property type="entry name" value="Winged helix-like DNA-binding domain superfamily/Winged helix DNA-binding domain"/>
    <property type="match status" value="1"/>
</dbReference>
<accession>A0A930VHG2</accession>
<evidence type="ECO:0000256" key="5">
    <source>
        <dbReference type="ARBA" id="ARBA00023163"/>
    </source>
</evidence>
<sequence>MTQFGLDLHVETHQTRRRSSLEDALRRAIRSGRLAAGQRVPSSRAMAEDLGWARGTVAAAYEQLVAEGYLEARTGAGTVVADVATLVPAGPSRPRTGRLALDLLPGAPEPGGFPVTAWLRAGRDALAHAEPGSFDYGNGQGAPALRLALATYLGRARGVSADPDRTVVTAGVTQALWLLARVVAARGGRTMAMEDPCHGPHRDAVVDAGLRIVPLPVDSVGARVRELDRLRPDAVFVTPAHQYPIGVTLSTDRRRELVAWARRTGGLVIEDDYDGELRYDRRPVGALQGTAPDHVAYLGTASKILGPGIRLGWAVLPEGWVREVRRVQEVVTQGLDVTSQLTFAAFLESYGYDRLVRARRATYRRRVAELVAAIDAGGPFTTSGIAAGGHILVSLPDRPGVERAVVDEAARRGLWLVGLDVLRHGADPYPPAIVLGYTRPSAFAWPPLLDRFLGILRDVIH</sequence>
<dbReference type="Gene3D" id="3.40.640.10">
    <property type="entry name" value="Type I PLP-dependent aspartate aminotransferase-like (Major domain)"/>
    <property type="match status" value="1"/>
</dbReference>
<keyword evidence="7" id="KW-0808">Transferase</keyword>
<comment type="caution">
    <text evidence="7">The sequence shown here is derived from an EMBL/GenBank/DDBJ whole genome shotgun (WGS) entry which is preliminary data.</text>
</comment>
<dbReference type="SUPFAM" id="SSF46785">
    <property type="entry name" value="Winged helix' DNA-binding domain"/>
    <property type="match status" value="1"/>
</dbReference>
<dbReference type="PROSITE" id="PS50949">
    <property type="entry name" value="HTH_GNTR"/>
    <property type="match status" value="1"/>
</dbReference>
<dbReference type="InterPro" id="IPR004839">
    <property type="entry name" value="Aminotransferase_I/II_large"/>
</dbReference>
<dbReference type="GO" id="GO:0003700">
    <property type="term" value="F:DNA-binding transcription factor activity"/>
    <property type="evidence" value="ECO:0007669"/>
    <property type="project" value="InterPro"/>
</dbReference>
<dbReference type="Pfam" id="PF00155">
    <property type="entry name" value="Aminotran_1_2"/>
    <property type="match status" value="1"/>
</dbReference>
<keyword evidence="8" id="KW-1185">Reference proteome</keyword>
<dbReference type="InterPro" id="IPR036390">
    <property type="entry name" value="WH_DNA-bd_sf"/>
</dbReference>